<organism evidence="11 13">
    <name type="scientific">Alistipes onderdonkii</name>
    <dbReference type="NCBI Taxonomy" id="328813"/>
    <lineage>
        <taxon>Bacteria</taxon>
        <taxon>Pseudomonadati</taxon>
        <taxon>Bacteroidota</taxon>
        <taxon>Bacteroidia</taxon>
        <taxon>Bacteroidales</taxon>
        <taxon>Rikenellaceae</taxon>
        <taxon>Alistipes</taxon>
    </lineage>
</organism>
<evidence type="ECO:0000256" key="6">
    <source>
        <dbReference type="ARBA" id="ARBA00022692"/>
    </source>
</evidence>
<dbReference type="InterPro" id="IPR048279">
    <property type="entry name" value="MdtK-like"/>
</dbReference>
<feature type="transmembrane region" description="Helical" evidence="10">
    <location>
        <begin position="324"/>
        <end position="348"/>
    </location>
</feature>
<accession>A0A5B3GT64</accession>
<dbReference type="AlphaFoldDB" id="A0A5B3GT64"/>
<keyword evidence="8 10" id="KW-0472">Membrane</keyword>
<dbReference type="Proteomes" id="UP000322940">
    <property type="component" value="Unassembled WGS sequence"/>
</dbReference>
<comment type="subcellular location">
    <subcellularLocation>
        <location evidence="1">Cell membrane</location>
        <topology evidence="1">Multi-pass membrane protein</topology>
    </subcellularLocation>
</comment>
<protein>
    <recommendedName>
        <fullName evidence="3">Multidrug export protein MepA</fullName>
    </recommendedName>
</protein>
<evidence type="ECO:0000256" key="10">
    <source>
        <dbReference type="SAM" id="Phobius"/>
    </source>
</evidence>
<sequence length="458" mass="49634">MLRDSIDYKGTAVGKLFRRFLFPTVMGMVFSAVFVITDGIFVGRGIGSDALAAVNLTAPLFTLGTGLGLMFGMGGSVVASVNLAQGKRRVAQINITQSLVIPALLIALLSALLIHCHKPLLLLLGTPPELMVPAREYLVWFTLFLAPLAVFNILMFIVRLDGAPRFAMACNIMAACINIVLDYLFIFEFGWGLAGAAIATGIGYIVGSGVMLRYMLRSSRTLHFVKLKTSYKSLRLTARNLGYMTYIGFPALLSELAISCLMIVGNYTFIRYIGKDGVAAYSIACYIFPIIFMVYNGIIQSAQPIISYNYGAGLMRRGRDAFRMALGSAFACGLAVFGFTWLFSPWIVGLFLTPDAPAYAIAVRGLPLFAAGYPFFGINVVTIGYYQSIERGRLATGLTVLRGIVLMAFCFLVLPRLAGVAGIWLAVPAAELATTLLLLVLLRLDRGMRRPIPGGISP</sequence>
<feature type="transmembrane region" description="Helical" evidence="10">
    <location>
        <begin position="61"/>
        <end position="83"/>
    </location>
</feature>
<dbReference type="InterPro" id="IPR051327">
    <property type="entry name" value="MATE_MepA_subfamily"/>
</dbReference>
<comment type="similarity">
    <text evidence="2">Belongs to the multi antimicrobial extrusion (MATE) (TC 2.A.66.1) family. MepA subfamily.</text>
</comment>
<dbReference type="GO" id="GO:0046677">
    <property type="term" value="P:response to antibiotic"/>
    <property type="evidence" value="ECO:0007669"/>
    <property type="project" value="UniProtKB-KW"/>
</dbReference>
<feature type="transmembrane region" description="Helical" evidence="10">
    <location>
        <begin position="279"/>
        <end position="298"/>
    </location>
</feature>
<feature type="transmembrane region" description="Helical" evidence="10">
    <location>
        <begin position="423"/>
        <end position="442"/>
    </location>
</feature>
<dbReference type="PIRSF" id="PIRSF006603">
    <property type="entry name" value="DinF"/>
    <property type="match status" value="1"/>
</dbReference>
<evidence type="ECO:0000313" key="11">
    <source>
        <dbReference type="EMBL" id="KAA2376680.1"/>
    </source>
</evidence>
<feature type="transmembrane region" description="Helical" evidence="10">
    <location>
        <begin position="165"/>
        <end position="187"/>
    </location>
</feature>
<dbReference type="InterPro" id="IPR002528">
    <property type="entry name" value="MATE_fam"/>
</dbReference>
<comment type="caution">
    <text evidence="11">The sequence shown here is derived from an EMBL/GenBank/DDBJ whole genome shotgun (WGS) entry which is preliminary data.</text>
</comment>
<evidence type="ECO:0000313" key="13">
    <source>
        <dbReference type="Proteomes" id="UP000322940"/>
    </source>
</evidence>
<dbReference type="RefSeq" id="WP_130065677.1">
    <property type="nucleotide sequence ID" value="NZ_JANGBQ010000001.1"/>
</dbReference>
<feature type="transmembrane region" description="Helical" evidence="10">
    <location>
        <begin position="368"/>
        <end position="386"/>
    </location>
</feature>
<dbReference type="EMBL" id="JANGBQ010000001">
    <property type="protein sequence ID" value="MCQ5081486.1"/>
    <property type="molecule type" value="Genomic_DNA"/>
</dbReference>
<evidence type="ECO:0000256" key="8">
    <source>
        <dbReference type="ARBA" id="ARBA00023136"/>
    </source>
</evidence>
<reference evidence="12" key="2">
    <citation type="submission" date="2022-06" db="EMBL/GenBank/DDBJ databases">
        <title>Isolation of gut microbiota from human fecal samples.</title>
        <authorList>
            <person name="Pamer E.G."/>
            <person name="Barat B."/>
            <person name="Waligurski E."/>
            <person name="Medina S."/>
            <person name="Paddock L."/>
            <person name="Mostad J."/>
        </authorList>
    </citation>
    <scope>NUCLEOTIDE SEQUENCE</scope>
    <source>
        <strain evidence="12">DFI.6.22</strain>
    </source>
</reference>
<gene>
    <name evidence="11" type="ORF">F2Y10_12515</name>
    <name evidence="12" type="ORF">NE651_01080</name>
</gene>
<evidence type="ECO:0000256" key="4">
    <source>
        <dbReference type="ARBA" id="ARBA00022448"/>
    </source>
</evidence>
<keyword evidence="5" id="KW-1003">Cell membrane</keyword>
<evidence type="ECO:0000313" key="12">
    <source>
        <dbReference type="EMBL" id="MCQ5081486.1"/>
    </source>
</evidence>
<dbReference type="Pfam" id="PF01554">
    <property type="entry name" value="MatE"/>
    <property type="match status" value="2"/>
</dbReference>
<feature type="transmembrane region" description="Helical" evidence="10">
    <location>
        <begin position="137"/>
        <end position="158"/>
    </location>
</feature>
<feature type="transmembrane region" description="Helical" evidence="10">
    <location>
        <begin position="20"/>
        <end position="41"/>
    </location>
</feature>
<feature type="transmembrane region" description="Helical" evidence="10">
    <location>
        <begin position="241"/>
        <end position="267"/>
    </location>
</feature>
<evidence type="ECO:0000256" key="7">
    <source>
        <dbReference type="ARBA" id="ARBA00022989"/>
    </source>
</evidence>
<evidence type="ECO:0000256" key="2">
    <source>
        <dbReference type="ARBA" id="ARBA00008417"/>
    </source>
</evidence>
<dbReference type="GO" id="GO:0005886">
    <property type="term" value="C:plasma membrane"/>
    <property type="evidence" value="ECO:0007669"/>
    <property type="project" value="UniProtKB-SubCell"/>
</dbReference>
<feature type="transmembrane region" description="Helical" evidence="10">
    <location>
        <begin position="193"/>
        <end position="216"/>
    </location>
</feature>
<keyword evidence="4" id="KW-0813">Transport</keyword>
<reference evidence="11 13" key="1">
    <citation type="journal article" date="2019" name="Nat. Med.">
        <title>A library of human gut bacterial isolates paired with longitudinal multiomics data enables mechanistic microbiome research.</title>
        <authorList>
            <person name="Poyet M."/>
            <person name="Groussin M."/>
            <person name="Gibbons S.M."/>
            <person name="Avila-Pacheco J."/>
            <person name="Jiang X."/>
            <person name="Kearney S.M."/>
            <person name="Perrotta A.R."/>
            <person name="Berdy B."/>
            <person name="Zhao S."/>
            <person name="Lieberman T.D."/>
            <person name="Swanson P.K."/>
            <person name="Smith M."/>
            <person name="Roesemann S."/>
            <person name="Alexander J.E."/>
            <person name="Rich S.A."/>
            <person name="Livny J."/>
            <person name="Vlamakis H."/>
            <person name="Clish C."/>
            <person name="Bullock K."/>
            <person name="Deik A."/>
            <person name="Scott J."/>
            <person name="Pierce K.A."/>
            <person name="Xavier R.J."/>
            <person name="Alm E.J."/>
        </authorList>
    </citation>
    <scope>NUCLEOTIDE SEQUENCE [LARGE SCALE GENOMIC DNA]</scope>
    <source>
        <strain evidence="11 13">BIOML-A266</strain>
    </source>
</reference>
<keyword evidence="6 10" id="KW-0812">Transmembrane</keyword>
<evidence type="ECO:0000256" key="1">
    <source>
        <dbReference type="ARBA" id="ARBA00004651"/>
    </source>
</evidence>
<dbReference type="EMBL" id="VVXH01000014">
    <property type="protein sequence ID" value="KAA2376680.1"/>
    <property type="molecule type" value="Genomic_DNA"/>
</dbReference>
<feature type="transmembrane region" description="Helical" evidence="10">
    <location>
        <begin position="398"/>
        <end position="417"/>
    </location>
</feature>
<proteinExistence type="inferred from homology"/>
<dbReference type="InterPro" id="IPR045070">
    <property type="entry name" value="MATE_MepA-like"/>
</dbReference>
<dbReference type="PANTHER" id="PTHR43823">
    <property type="entry name" value="SPORULATION PROTEIN YKVU"/>
    <property type="match status" value="1"/>
</dbReference>
<evidence type="ECO:0000256" key="5">
    <source>
        <dbReference type="ARBA" id="ARBA00022475"/>
    </source>
</evidence>
<name>A0A5B3GT64_9BACT</name>
<evidence type="ECO:0000256" key="3">
    <source>
        <dbReference type="ARBA" id="ARBA00022106"/>
    </source>
</evidence>
<dbReference type="GO" id="GO:0042910">
    <property type="term" value="F:xenobiotic transmembrane transporter activity"/>
    <property type="evidence" value="ECO:0007669"/>
    <property type="project" value="InterPro"/>
</dbReference>
<keyword evidence="7 10" id="KW-1133">Transmembrane helix</keyword>
<dbReference type="GO" id="GO:0015297">
    <property type="term" value="F:antiporter activity"/>
    <property type="evidence" value="ECO:0007669"/>
    <property type="project" value="InterPro"/>
</dbReference>
<keyword evidence="9" id="KW-0046">Antibiotic resistance</keyword>
<dbReference type="Proteomes" id="UP001205035">
    <property type="component" value="Unassembled WGS sequence"/>
</dbReference>
<dbReference type="PANTHER" id="PTHR43823:SF3">
    <property type="entry name" value="MULTIDRUG EXPORT PROTEIN MEPA"/>
    <property type="match status" value="1"/>
</dbReference>
<dbReference type="CDD" id="cd13143">
    <property type="entry name" value="MATE_MepA_like"/>
    <property type="match status" value="1"/>
</dbReference>
<evidence type="ECO:0000256" key="9">
    <source>
        <dbReference type="ARBA" id="ARBA00023251"/>
    </source>
</evidence>
<feature type="transmembrane region" description="Helical" evidence="10">
    <location>
        <begin position="95"/>
        <end position="117"/>
    </location>
</feature>